<keyword evidence="6" id="KW-1185">Reference proteome</keyword>
<evidence type="ECO:0000256" key="1">
    <source>
        <dbReference type="ARBA" id="ARBA00008361"/>
    </source>
</evidence>
<organism evidence="5 6">
    <name type="scientific">Blastochloris tepida</name>
    <dbReference type="NCBI Taxonomy" id="2233851"/>
    <lineage>
        <taxon>Bacteria</taxon>
        <taxon>Pseudomonadati</taxon>
        <taxon>Pseudomonadota</taxon>
        <taxon>Alphaproteobacteria</taxon>
        <taxon>Hyphomicrobiales</taxon>
        <taxon>Blastochloridaceae</taxon>
        <taxon>Blastochloris</taxon>
    </lineage>
</organism>
<dbReference type="CDD" id="cd02440">
    <property type="entry name" value="AdoMet_MTases"/>
    <property type="match status" value="1"/>
</dbReference>
<keyword evidence="2 5" id="KW-0489">Methyltransferase</keyword>
<dbReference type="InterPro" id="IPR013216">
    <property type="entry name" value="Methyltransf_11"/>
</dbReference>
<comment type="similarity">
    <text evidence="1">Belongs to the methyltransferase superfamily.</text>
</comment>
<sequence>MTSAPGFKDHFSGHAAGYAAHRPTYPRELGDVLAGLAPGRQRVLDAGCGSGQLSVLLAGHFAEVVATDASAQQIAQAAPHPSVAYRVAPAEASGLPAASVDLVTVAQAAHWFDLDAFYAEVRRIARPNAVLALIAYGVFCAEPDIDPVLQRFYREDTAPHWPPERRHVEAGYRTLPFPFPEIATPELAITVDWRLANLLGYIDTWSAVRAMETAAGRGAIERFAADLAAVWGAPERARPIRFPLSLRVGRVG</sequence>
<evidence type="ECO:0000313" key="6">
    <source>
        <dbReference type="Proteomes" id="UP000266934"/>
    </source>
</evidence>
<name>A0A348G248_9HYPH</name>
<reference evidence="5 6" key="1">
    <citation type="submission" date="2018-08" db="EMBL/GenBank/DDBJ databases">
        <title>Complete genome sequencing of Blastochloris tepida GI.</title>
        <authorList>
            <person name="Tsukatani Y."/>
            <person name="Mori H."/>
        </authorList>
    </citation>
    <scope>NUCLEOTIDE SEQUENCE [LARGE SCALE GENOMIC DNA]</scope>
    <source>
        <strain evidence="5 6">GI</strain>
    </source>
</reference>
<gene>
    <name evidence="5" type="ORF">BLTE_23160</name>
</gene>
<dbReference type="PANTHER" id="PTHR44942:SF4">
    <property type="entry name" value="METHYLTRANSFERASE TYPE 11 DOMAIN-CONTAINING PROTEIN"/>
    <property type="match status" value="1"/>
</dbReference>
<dbReference type="AlphaFoldDB" id="A0A348G248"/>
<evidence type="ECO:0000259" key="4">
    <source>
        <dbReference type="Pfam" id="PF08241"/>
    </source>
</evidence>
<protein>
    <submittedName>
        <fullName evidence="5">SAM-dependent methyltransferase</fullName>
    </submittedName>
</protein>
<dbReference type="Pfam" id="PF08241">
    <property type="entry name" value="Methyltransf_11"/>
    <property type="match status" value="1"/>
</dbReference>
<dbReference type="InterPro" id="IPR051052">
    <property type="entry name" value="Diverse_substrate_MTase"/>
</dbReference>
<dbReference type="InterPro" id="IPR029063">
    <property type="entry name" value="SAM-dependent_MTases_sf"/>
</dbReference>
<dbReference type="Gene3D" id="3.40.50.150">
    <property type="entry name" value="Vaccinia Virus protein VP39"/>
    <property type="match status" value="1"/>
</dbReference>
<proteinExistence type="inferred from homology"/>
<evidence type="ECO:0000256" key="3">
    <source>
        <dbReference type="ARBA" id="ARBA00022679"/>
    </source>
</evidence>
<dbReference type="GO" id="GO:0008757">
    <property type="term" value="F:S-adenosylmethionine-dependent methyltransferase activity"/>
    <property type="evidence" value="ECO:0007669"/>
    <property type="project" value="InterPro"/>
</dbReference>
<dbReference type="GO" id="GO:0032259">
    <property type="term" value="P:methylation"/>
    <property type="evidence" value="ECO:0007669"/>
    <property type="project" value="UniProtKB-KW"/>
</dbReference>
<accession>A0A348G248</accession>
<keyword evidence="3 5" id="KW-0808">Transferase</keyword>
<dbReference type="RefSeq" id="WP_126400699.1">
    <property type="nucleotide sequence ID" value="NZ_AP018907.1"/>
</dbReference>
<dbReference type="PANTHER" id="PTHR44942">
    <property type="entry name" value="METHYLTRANSF_11 DOMAIN-CONTAINING PROTEIN"/>
    <property type="match status" value="1"/>
</dbReference>
<dbReference type="KEGG" id="blag:BLTE_23160"/>
<dbReference type="OrthoDB" id="9797252at2"/>
<dbReference type="SUPFAM" id="SSF53335">
    <property type="entry name" value="S-adenosyl-L-methionine-dependent methyltransferases"/>
    <property type="match status" value="1"/>
</dbReference>
<evidence type="ECO:0000313" key="5">
    <source>
        <dbReference type="EMBL" id="BBF93631.1"/>
    </source>
</evidence>
<dbReference type="Proteomes" id="UP000266934">
    <property type="component" value="Chromosome"/>
</dbReference>
<evidence type="ECO:0000256" key="2">
    <source>
        <dbReference type="ARBA" id="ARBA00022603"/>
    </source>
</evidence>
<dbReference type="EMBL" id="AP018907">
    <property type="protein sequence ID" value="BBF93631.1"/>
    <property type="molecule type" value="Genomic_DNA"/>
</dbReference>
<feature type="domain" description="Methyltransferase type 11" evidence="4">
    <location>
        <begin position="44"/>
        <end position="132"/>
    </location>
</feature>